<dbReference type="InterPro" id="IPR018967">
    <property type="entry name" value="FeS-contain_CDGSH-typ"/>
</dbReference>
<organism evidence="6 7">
    <name type="scientific">Haloferula sargassicola</name>
    <dbReference type="NCBI Taxonomy" id="490096"/>
    <lineage>
        <taxon>Bacteria</taxon>
        <taxon>Pseudomonadati</taxon>
        <taxon>Verrucomicrobiota</taxon>
        <taxon>Verrucomicrobiia</taxon>
        <taxon>Verrucomicrobiales</taxon>
        <taxon>Verrucomicrobiaceae</taxon>
        <taxon>Haloferula</taxon>
    </lineage>
</organism>
<evidence type="ECO:0000256" key="4">
    <source>
        <dbReference type="ARBA" id="ARBA00023014"/>
    </source>
</evidence>
<reference evidence="6 7" key="1">
    <citation type="submission" date="2024-02" db="EMBL/GenBank/DDBJ databases">
        <title>Haloferula sargassicola NBRC 104335.</title>
        <authorList>
            <person name="Ichikawa N."/>
            <person name="Katano-Makiyama Y."/>
            <person name="Hidaka K."/>
        </authorList>
    </citation>
    <scope>NUCLEOTIDE SEQUENCE [LARGE SCALE GENOMIC DNA]</scope>
    <source>
        <strain evidence="6 7">NBRC 104335</strain>
    </source>
</reference>
<dbReference type="SMART" id="SM00704">
    <property type="entry name" value="ZnF_CDGSH"/>
    <property type="match status" value="2"/>
</dbReference>
<feature type="domain" description="Iron-binding zinc finger CDGSH type" evidence="5">
    <location>
        <begin position="47"/>
        <end position="82"/>
    </location>
</feature>
<dbReference type="InterPro" id="IPR042216">
    <property type="entry name" value="MitoNEET_CISD"/>
</dbReference>
<evidence type="ECO:0000256" key="3">
    <source>
        <dbReference type="ARBA" id="ARBA00023004"/>
    </source>
</evidence>
<keyword evidence="4" id="KW-0411">Iron-sulfur</keyword>
<dbReference type="Pfam" id="PF09360">
    <property type="entry name" value="zf-CDGSH"/>
    <property type="match status" value="2"/>
</dbReference>
<evidence type="ECO:0000313" key="6">
    <source>
        <dbReference type="EMBL" id="GAA5483845.1"/>
    </source>
</evidence>
<comment type="caution">
    <text evidence="6">The sequence shown here is derived from an EMBL/GenBank/DDBJ whole genome shotgun (WGS) entry which is preliminary data.</text>
</comment>
<dbReference type="Proteomes" id="UP001476282">
    <property type="component" value="Unassembled WGS sequence"/>
</dbReference>
<keyword evidence="1" id="KW-0001">2Fe-2S</keyword>
<keyword evidence="2" id="KW-0479">Metal-binding</keyword>
<feature type="domain" description="Iron-binding zinc finger CDGSH type" evidence="5">
    <location>
        <begin position="10"/>
        <end position="46"/>
    </location>
</feature>
<sequence>MAEKPVSGGDEPLPMDLEPGVYFWCSCGRTSHAPFCDGSHTGTGLQPVRLTVTERRKVWWCQCKRTGTPPFCDGSHRRPVAG</sequence>
<dbReference type="PANTHER" id="PTHR46491:SF3">
    <property type="entry name" value="CDGSH IRON-SULFUR DOMAIN-CONTAINING PROTEIN 3, MITOCHONDRIAL"/>
    <property type="match status" value="1"/>
</dbReference>
<evidence type="ECO:0000259" key="5">
    <source>
        <dbReference type="SMART" id="SM00704"/>
    </source>
</evidence>
<protein>
    <recommendedName>
        <fullName evidence="5">Iron-binding zinc finger CDGSH type domain-containing protein</fullName>
    </recommendedName>
</protein>
<gene>
    <name evidence="6" type="ORF">Hsar01_03079</name>
</gene>
<dbReference type="InterPro" id="IPR052950">
    <property type="entry name" value="CISD"/>
</dbReference>
<name>A0ABP9UQM1_9BACT</name>
<proteinExistence type="predicted"/>
<evidence type="ECO:0000256" key="1">
    <source>
        <dbReference type="ARBA" id="ARBA00022714"/>
    </source>
</evidence>
<dbReference type="EMBL" id="BAABRI010000018">
    <property type="protein sequence ID" value="GAA5483845.1"/>
    <property type="molecule type" value="Genomic_DNA"/>
</dbReference>
<dbReference type="Gene3D" id="3.40.5.90">
    <property type="entry name" value="CDGSH iron-sulfur domain, mitoNEET-type"/>
    <property type="match status" value="2"/>
</dbReference>
<evidence type="ECO:0000313" key="7">
    <source>
        <dbReference type="Proteomes" id="UP001476282"/>
    </source>
</evidence>
<dbReference type="PANTHER" id="PTHR46491">
    <property type="entry name" value="CDGSH IRON SULFUR DOMAIN PROTEIN HOMOLOG"/>
    <property type="match status" value="1"/>
</dbReference>
<keyword evidence="7" id="KW-1185">Reference proteome</keyword>
<accession>A0ABP9UQM1</accession>
<keyword evidence="3" id="KW-0408">Iron</keyword>
<dbReference type="RefSeq" id="WP_353567949.1">
    <property type="nucleotide sequence ID" value="NZ_BAABRI010000018.1"/>
</dbReference>
<evidence type="ECO:0000256" key="2">
    <source>
        <dbReference type="ARBA" id="ARBA00022723"/>
    </source>
</evidence>